<evidence type="ECO:0000259" key="1">
    <source>
        <dbReference type="Pfam" id="PF11738"/>
    </source>
</evidence>
<feature type="domain" description="Deacetylase PdaC" evidence="2">
    <location>
        <begin position="83"/>
        <end position="190"/>
    </location>
</feature>
<comment type="caution">
    <text evidence="3">The sequence shown here is derived from an EMBL/GenBank/DDBJ whole genome shotgun (WGS) entry which is preliminary data.</text>
</comment>
<dbReference type="OrthoDB" id="594879at2"/>
<reference evidence="3 4" key="1">
    <citation type="submission" date="2018-06" db="EMBL/GenBank/DDBJ databases">
        <authorList>
            <person name="Liu Z.-W."/>
        </authorList>
    </citation>
    <scope>NUCLEOTIDE SEQUENCE [LARGE SCALE GENOMIC DNA]</scope>
    <source>
        <strain evidence="3 4">2b14</strain>
    </source>
</reference>
<name>A0A364RCF1_9BACT</name>
<dbReference type="Pfam" id="PF13739">
    <property type="entry name" value="PdaC"/>
    <property type="match status" value="1"/>
</dbReference>
<dbReference type="Pfam" id="PF11738">
    <property type="entry name" value="DUF3298"/>
    <property type="match status" value="1"/>
</dbReference>
<evidence type="ECO:0000259" key="2">
    <source>
        <dbReference type="Pfam" id="PF13739"/>
    </source>
</evidence>
<evidence type="ECO:0000313" key="4">
    <source>
        <dbReference type="Proteomes" id="UP000251692"/>
    </source>
</evidence>
<dbReference type="EMBL" id="QMDV01000004">
    <property type="protein sequence ID" value="RAU81944.1"/>
    <property type="molecule type" value="Genomic_DNA"/>
</dbReference>
<evidence type="ECO:0008006" key="5">
    <source>
        <dbReference type="Google" id="ProtNLM"/>
    </source>
</evidence>
<feature type="domain" description="DUF3298" evidence="1">
    <location>
        <begin position="215"/>
        <end position="285"/>
    </location>
</feature>
<dbReference type="InterPro" id="IPR021729">
    <property type="entry name" value="DUF3298"/>
</dbReference>
<dbReference type="AlphaFoldDB" id="A0A364RCF1"/>
<accession>A0A364RCF1</accession>
<dbReference type="InterPro" id="IPR025303">
    <property type="entry name" value="PdaC"/>
</dbReference>
<organism evidence="3 4">
    <name type="scientific">Pontibacter arcticus</name>
    <dbReference type="NCBI Taxonomy" id="2080288"/>
    <lineage>
        <taxon>Bacteria</taxon>
        <taxon>Pseudomonadati</taxon>
        <taxon>Bacteroidota</taxon>
        <taxon>Cytophagia</taxon>
        <taxon>Cytophagales</taxon>
        <taxon>Hymenobacteraceae</taxon>
        <taxon>Pontibacter</taxon>
    </lineage>
</organism>
<dbReference type="Proteomes" id="UP000251692">
    <property type="component" value="Unassembled WGS sequence"/>
</dbReference>
<dbReference type="Gene3D" id="3.90.640.20">
    <property type="entry name" value="Heat-shock cognate protein, ATPase"/>
    <property type="match status" value="1"/>
</dbReference>
<keyword evidence="4" id="KW-1185">Reference proteome</keyword>
<dbReference type="Gene3D" id="3.30.565.40">
    <property type="entry name" value="Fervidobacterium nodosum Rt17-B1 like"/>
    <property type="match status" value="1"/>
</dbReference>
<protein>
    <recommendedName>
        <fullName evidence="5">DUF3298 domain-containing protein</fullName>
    </recommendedName>
</protein>
<proteinExistence type="predicted"/>
<reference evidence="3 4" key="2">
    <citation type="submission" date="2018-07" db="EMBL/GenBank/DDBJ databases">
        <title>Pontibacter sp. 2b14 genomic sequence and assembly.</title>
        <authorList>
            <person name="Du Z.-J."/>
        </authorList>
    </citation>
    <scope>NUCLEOTIDE SEQUENCE [LARGE SCALE GENOMIC DNA]</scope>
    <source>
        <strain evidence="3 4">2b14</strain>
    </source>
</reference>
<gene>
    <name evidence="3" type="ORF">DP923_14785</name>
</gene>
<sequence>MKGNGKFTRLSAGISSSLQETLPLSMKKENILALAFALMSLTACNTNERQTTEATQQTQEQLTFRNKNISRQSANCAQRPDACGSVSIAYIVATGGPEELRNNLNSTLQKHLLALLLDNNPDADTTARSNAAEIVATTFIEQYETYAKEETSEIPRPWDLKVEVKPIYQTQKVITIRTDTYSYTGGAHGLSVVSLRSFDQTGQQISRQQMLTDTTQLKKLAEQEIRKLREIPATQTLQEGGFFIEGNDLPLPQNAALTDKGLLLYYNPYEIASYADGPTEMLFTYQQLGEILKPAYRP</sequence>
<evidence type="ECO:0000313" key="3">
    <source>
        <dbReference type="EMBL" id="RAU81944.1"/>
    </source>
</evidence>
<dbReference type="InterPro" id="IPR037126">
    <property type="entry name" value="PdaC/RsiV-like_sf"/>
</dbReference>